<dbReference type="PIRSF" id="PIRSF006325">
    <property type="entry name" value="MeTrfase_bac"/>
    <property type="match status" value="1"/>
</dbReference>
<feature type="domain" description="Methyltransferase" evidence="3">
    <location>
        <begin position="59"/>
        <end position="156"/>
    </location>
</feature>
<evidence type="ECO:0000256" key="1">
    <source>
        <dbReference type="ARBA" id="ARBA00022679"/>
    </source>
</evidence>
<reference evidence="4" key="1">
    <citation type="submission" date="2018-06" db="EMBL/GenBank/DDBJ databases">
        <authorList>
            <person name="Zhirakovskaya E."/>
        </authorList>
    </citation>
    <scope>NUCLEOTIDE SEQUENCE</scope>
</reference>
<dbReference type="CDD" id="cd02440">
    <property type="entry name" value="AdoMet_MTases"/>
    <property type="match status" value="1"/>
</dbReference>
<accession>A0A3B0UUY0</accession>
<evidence type="ECO:0000256" key="2">
    <source>
        <dbReference type="ARBA" id="ARBA00022691"/>
    </source>
</evidence>
<dbReference type="InterPro" id="IPR041698">
    <property type="entry name" value="Methyltransf_25"/>
</dbReference>
<dbReference type="Gene3D" id="3.40.50.150">
    <property type="entry name" value="Vaccinia Virus protein VP39"/>
    <property type="match status" value="1"/>
</dbReference>
<dbReference type="AlphaFoldDB" id="A0A3B0UUY0"/>
<dbReference type="SUPFAM" id="SSF53335">
    <property type="entry name" value="S-adenosyl-L-methionine-dependent methyltransferases"/>
    <property type="match status" value="1"/>
</dbReference>
<dbReference type="GO" id="GO:0002098">
    <property type="term" value="P:tRNA wobble uridine modification"/>
    <property type="evidence" value="ECO:0007669"/>
    <property type="project" value="InterPro"/>
</dbReference>
<evidence type="ECO:0000259" key="3">
    <source>
        <dbReference type="Pfam" id="PF13649"/>
    </source>
</evidence>
<dbReference type="InterPro" id="IPR005271">
    <property type="entry name" value="CmoA"/>
</dbReference>
<proteinExistence type="inferred from homology"/>
<keyword evidence="4" id="KW-0489">Methyltransferase</keyword>
<protein>
    <submittedName>
        <fullName evidence="4">tRNA (Cmo5U34)-methyltransferase</fullName>
    </submittedName>
</protein>
<gene>
    <name evidence="4" type="ORF">MNBD_DELTA03-550</name>
</gene>
<dbReference type="PANTHER" id="PTHR43861:SF2">
    <property type="entry name" value="CARBOXY-S-ADENOSYL-L-METHIONINE SYNTHASE"/>
    <property type="match status" value="1"/>
</dbReference>
<evidence type="ECO:0000313" key="4">
    <source>
        <dbReference type="EMBL" id="VAW32720.1"/>
    </source>
</evidence>
<dbReference type="Pfam" id="PF13649">
    <property type="entry name" value="Methyltransf_25"/>
    <property type="match status" value="1"/>
</dbReference>
<organism evidence="4">
    <name type="scientific">hydrothermal vent metagenome</name>
    <dbReference type="NCBI Taxonomy" id="652676"/>
    <lineage>
        <taxon>unclassified sequences</taxon>
        <taxon>metagenomes</taxon>
        <taxon>ecological metagenomes</taxon>
    </lineage>
</organism>
<dbReference type="HAMAP" id="MF_01589">
    <property type="entry name" value="Cx_SAM_synthase"/>
    <property type="match status" value="1"/>
</dbReference>
<keyword evidence="1 4" id="KW-0808">Transferase</keyword>
<dbReference type="InterPro" id="IPR029063">
    <property type="entry name" value="SAM-dependent_MTases_sf"/>
</dbReference>
<dbReference type="GO" id="GO:0032259">
    <property type="term" value="P:methylation"/>
    <property type="evidence" value="ECO:0007669"/>
    <property type="project" value="UniProtKB-KW"/>
</dbReference>
<dbReference type="PANTHER" id="PTHR43861">
    <property type="entry name" value="TRANS-ACONITATE 2-METHYLTRANSFERASE-RELATED"/>
    <property type="match status" value="1"/>
</dbReference>
<name>A0A3B0UUY0_9ZZZZ</name>
<dbReference type="NCBIfam" id="TIGR00740">
    <property type="entry name" value="carboxy-S-adenosyl-L-methionine synthase CmoA"/>
    <property type="match status" value="1"/>
</dbReference>
<sequence length="242" mass="27643">MAADTLFNDGAAPVDDFKFNARVAEVFDDMLGRSIPFYNEIIGMTAQLLARFLTPGGRVYDLGCSTGSSLMELARQLAHLDLQFIGIDNSAAMIKKARLKAEMYGKGDTLRFECADIMNLNLHSPAAVIMNYTLQFIRPMMRLDFIRALYAIMPPGAVLIVSEKSINHDPLFNRAFLQFYLDFKRRQGYSEIEIAKKREALENILIPFSNQENVELLRRAGFRHIETFFQWFNFSSFIALKE</sequence>
<dbReference type="EMBL" id="UOEX01000010">
    <property type="protein sequence ID" value="VAW32720.1"/>
    <property type="molecule type" value="Genomic_DNA"/>
</dbReference>
<dbReference type="GO" id="GO:0008168">
    <property type="term" value="F:methyltransferase activity"/>
    <property type="evidence" value="ECO:0007669"/>
    <property type="project" value="UniProtKB-KW"/>
</dbReference>
<keyword evidence="2" id="KW-0949">S-adenosyl-L-methionine</keyword>